<dbReference type="InterPro" id="IPR016032">
    <property type="entry name" value="Sig_transdc_resp-reg_C-effctor"/>
</dbReference>
<dbReference type="Gene3D" id="1.10.10.10">
    <property type="entry name" value="Winged helix-like DNA-binding domain superfamily/Winged helix DNA-binding domain"/>
    <property type="match status" value="1"/>
</dbReference>
<evidence type="ECO:0000256" key="1">
    <source>
        <dbReference type="ARBA" id="ARBA00022741"/>
    </source>
</evidence>
<keyword evidence="5" id="KW-1185">Reference proteome</keyword>
<dbReference type="SUPFAM" id="SSF46894">
    <property type="entry name" value="C-terminal effector domain of the bipartite response regulators"/>
    <property type="match status" value="1"/>
</dbReference>
<reference evidence="4 5" key="1">
    <citation type="submission" date="2020-01" db="EMBL/GenBank/DDBJ databases">
        <title>Investigation of new actinobacteria for the biodesulphurisation of diesel fuel.</title>
        <authorList>
            <person name="Athi Narayanan S.M."/>
        </authorList>
    </citation>
    <scope>NUCLEOTIDE SEQUENCE [LARGE SCALE GENOMIC DNA]</scope>
    <source>
        <strain evidence="4 5">213E</strain>
    </source>
</reference>
<dbReference type="InterPro" id="IPR049945">
    <property type="entry name" value="AAA_22"/>
</dbReference>
<dbReference type="SMART" id="SM00421">
    <property type="entry name" value="HTH_LUXR"/>
    <property type="match status" value="1"/>
</dbReference>
<dbReference type="GO" id="GO:0016887">
    <property type="term" value="F:ATP hydrolysis activity"/>
    <property type="evidence" value="ECO:0007669"/>
    <property type="project" value="InterPro"/>
</dbReference>
<dbReference type="PANTHER" id="PTHR16305:SF35">
    <property type="entry name" value="TRANSCRIPTIONAL ACTIVATOR DOMAIN"/>
    <property type="match status" value="1"/>
</dbReference>
<dbReference type="Proteomes" id="UP000466307">
    <property type="component" value="Unassembled WGS sequence"/>
</dbReference>
<dbReference type="GO" id="GO:0005524">
    <property type="term" value="F:ATP binding"/>
    <property type="evidence" value="ECO:0007669"/>
    <property type="project" value="UniProtKB-KW"/>
</dbReference>
<dbReference type="SUPFAM" id="SSF52540">
    <property type="entry name" value="P-loop containing nucleoside triphosphate hydrolases"/>
    <property type="match status" value="1"/>
</dbReference>
<protein>
    <submittedName>
        <fullName evidence="4">AAA family ATPase</fullName>
    </submittedName>
</protein>
<dbReference type="Pfam" id="PF13401">
    <property type="entry name" value="AAA_22"/>
    <property type="match status" value="1"/>
</dbReference>
<dbReference type="Pfam" id="PF00196">
    <property type="entry name" value="GerE"/>
    <property type="match status" value="1"/>
</dbReference>
<keyword evidence="2" id="KW-0067">ATP-binding</keyword>
<dbReference type="EMBL" id="JAADZU010000002">
    <property type="protein sequence ID" value="NDK88152.1"/>
    <property type="molecule type" value="Genomic_DNA"/>
</dbReference>
<proteinExistence type="predicted"/>
<dbReference type="PANTHER" id="PTHR16305">
    <property type="entry name" value="TESTICULAR SOLUBLE ADENYLYL CYCLASE"/>
    <property type="match status" value="1"/>
</dbReference>
<keyword evidence="1" id="KW-0547">Nucleotide-binding</keyword>
<dbReference type="GO" id="GO:0005737">
    <property type="term" value="C:cytoplasm"/>
    <property type="evidence" value="ECO:0007669"/>
    <property type="project" value="TreeGrafter"/>
</dbReference>
<evidence type="ECO:0000256" key="2">
    <source>
        <dbReference type="ARBA" id="ARBA00022840"/>
    </source>
</evidence>
<dbReference type="PROSITE" id="PS50043">
    <property type="entry name" value="HTH_LUXR_2"/>
    <property type="match status" value="1"/>
</dbReference>
<sequence>MRLAVVTDLRAALTGAVPAAAPGSVVTAGPGTGKSHLLRELTASLPGTVRRACADELSWRRPFDVACTLLGVAAPDPVPEGFEDTLLDRVDEMCASDRLTLVVDDAHNADAASLEMLGRLVDAAADLPLVLLLARRQLPRRTMLEQFVARRSVREWTLPAMTDDAVTVMATEVLGAAPDAALTALLATAGGNPMHALTLLRGLQRSGELTVEQGRATTGHTDAGTALADVRDVVGTHLALLDPRATDLLRKLAVWGGPATLPDLAALDASPPVALVAAAQSAVDAGVIAISDSGQLSFTHDLYAEVVYARLAPALRSVLHEAIAGLQRTRGAHQLVAHHVLAADLDDAAGVSDAVRRAEEDLVNTPAVAVDLLDSVGDRPGAPTPGIRLGLAKALARTGQLRRASEVAAEGVGITTDIDELAMLLRIQMFTLIAQGRTAEARRLIVETLELPVGDAAERTLRDLLAYLGILEGGAAVPESPFDTATSPTGLVTEALRQFLRGEFTGCLELAMEASRLEGAAPDTDRAVTTSADIWPPLIELYANGPRAAATLLDHVTQLRTDRGTNWMTSYHEFTSGGIELIAGRLSDAAARFDAGFEHLGATEMGWTSLAQAGRALVDIHRGELGAAATRLDEYTASGLPHQFGIPTVTATHSALLEALRRLRPAATEAAAAWRRARELNLYGWMPMVVLQTTRIALRAHDDDLICDIREGISALPRPLPAAATGVLLADALCATAQGEVPPAPVTELAITAATGAREMGDRLGAASAWEEGACAAAALGDKTTAKDLGIRALSVTQEMGAVTSSTRISSRLRALGLRLDPKAVRDRPRTGWDSLTRSEVTVAELVADGLSGPEIAQRLVLSRRTVQTHVSHALTKLGLRTRVELAALVVARRHRG</sequence>
<comment type="caution">
    <text evidence="4">The sequence shown here is derived from an EMBL/GenBank/DDBJ whole genome shotgun (WGS) entry which is preliminary data.</text>
</comment>
<name>A0A7K3LIR6_9ACTN</name>
<dbReference type="InterPro" id="IPR000792">
    <property type="entry name" value="Tscrpt_reg_LuxR_C"/>
</dbReference>
<dbReference type="PRINTS" id="PR00038">
    <property type="entry name" value="HTHLUXR"/>
</dbReference>
<dbReference type="InterPro" id="IPR036388">
    <property type="entry name" value="WH-like_DNA-bd_sf"/>
</dbReference>
<dbReference type="InterPro" id="IPR027417">
    <property type="entry name" value="P-loop_NTPase"/>
</dbReference>
<organism evidence="4 5">
    <name type="scientific">Gordonia desulfuricans</name>
    <dbReference type="NCBI Taxonomy" id="89051"/>
    <lineage>
        <taxon>Bacteria</taxon>
        <taxon>Bacillati</taxon>
        <taxon>Actinomycetota</taxon>
        <taxon>Actinomycetes</taxon>
        <taxon>Mycobacteriales</taxon>
        <taxon>Gordoniaceae</taxon>
        <taxon>Gordonia</taxon>
    </lineage>
</organism>
<dbReference type="GO" id="GO:0004016">
    <property type="term" value="F:adenylate cyclase activity"/>
    <property type="evidence" value="ECO:0007669"/>
    <property type="project" value="TreeGrafter"/>
</dbReference>
<evidence type="ECO:0000259" key="3">
    <source>
        <dbReference type="PROSITE" id="PS50043"/>
    </source>
</evidence>
<dbReference type="AlphaFoldDB" id="A0A7K3LIR6"/>
<evidence type="ECO:0000313" key="4">
    <source>
        <dbReference type="EMBL" id="NDK88152.1"/>
    </source>
</evidence>
<dbReference type="GO" id="GO:0006355">
    <property type="term" value="P:regulation of DNA-templated transcription"/>
    <property type="evidence" value="ECO:0007669"/>
    <property type="project" value="InterPro"/>
</dbReference>
<dbReference type="CDD" id="cd06170">
    <property type="entry name" value="LuxR_C_like"/>
    <property type="match status" value="1"/>
</dbReference>
<dbReference type="GO" id="GO:0003677">
    <property type="term" value="F:DNA binding"/>
    <property type="evidence" value="ECO:0007669"/>
    <property type="project" value="InterPro"/>
</dbReference>
<gene>
    <name evidence="4" type="ORF">GYA93_00930</name>
</gene>
<feature type="domain" description="HTH luxR-type" evidence="3">
    <location>
        <begin position="829"/>
        <end position="894"/>
    </location>
</feature>
<evidence type="ECO:0000313" key="5">
    <source>
        <dbReference type="Proteomes" id="UP000466307"/>
    </source>
</evidence>
<accession>A0A7K3LIR6</accession>